<dbReference type="PANTHER" id="PTHR32089">
    <property type="entry name" value="METHYL-ACCEPTING CHEMOTAXIS PROTEIN MCPB"/>
    <property type="match status" value="1"/>
</dbReference>
<dbReference type="PROSITE" id="PS50111">
    <property type="entry name" value="CHEMOTAXIS_TRANSDUC_2"/>
    <property type="match status" value="1"/>
</dbReference>
<dbReference type="CDD" id="cd06225">
    <property type="entry name" value="HAMP"/>
    <property type="match status" value="1"/>
</dbReference>
<dbReference type="InterPro" id="IPR003660">
    <property type="entry name" value="HAMP_dom"/>
</dbReference>
<name>A0ABS2HIH0_9VIBR</name>
<feature type="domain" description="Methyl-accepting transducer" evidence="6">
    <location>
        <begin position="428"/>
        <end position="664"/>
    </location>
</feature>
<reference evidence="8 9" key="1">
    <citation type="submission" date="2021-02" db="EMBL/GenBank/DDBJ databases">
        <authorList>
            <person name="Park J.-S."/>
        </authorList>
    </citation>
    <scope>NUCLEOTIDE SEQUENCE [LARGE SCALE GENOMIC DNA]</scope>
    <source>
        <strain evidence="8 9">188UL20-2</strain>
    </source>
</reference>
<feature type="domain" description="HAMP" evidence="7">
    <location>
        <begin position="369"/>
        <end position="423"/>
    </location>
</feature>
<protein>
    <submittedName>
        <fullName evidence="8">Methyl-accepting chemotaxis protein</fullName>
    </submittedName>
</protein>
<dbReference type="InterPro" id="IPR004089">
    <property type="entry name" value="MCPsignal_dom"/>
</dbReference>
<evidence type="ECO:0000313" key="9">
    <source>
        <dbReference type="Proteomes" id="UP000809621"/>
    </source>
</evidence>
<evidence type="ECO:0000259" key="6">
    <source>
        <dbReference type="PROSITE" id="PS50111"/>
    </source>
</evidence>
<evidence type="ECO:0000256" key="4">
    <source>
        <dbReference type="PROSITE-ProRule" id="PRU00284"/>
    </source>
</evidence>
<keyword evidence="2 4" id="KW-0807">Transducer</keyword>
<keyword evidence="5" id="KW-0812">Transmembrane</keyword>
<dbReference type="CDD" id="cd12913">
    <property type="entry name" value="PDC1_MCP_like"/>
    <property type="match status" value="1"/>
</dbReference>
<dbReference type="EMBL" id="JAFEUM010000003">
    <property type="protein sequence ID" value="MBM7036834.1"/>
    <property type="molecule type" value="Genomic_DNA"/>
</dbReference>
<dbReference type="PROSITE" id="PS51257">
    <property type="entry name" value="PROKAR_LIPOPROTEIN"/>
    <property type="match status" value="1"/>
</dbReference>
<evidence type="ECO:0000313" key="8">
    <source>
        <dbReference type="EMBL" id="MBM7036834.1"/>
    </source>
</evidence>
<comment type="similarity">
    <text evidence="3">Belongs to the methyl-accepting chemotaxis (MCP) protein family.</text>
</comment>
<keyword evidence="9" id="KW-1185">Reference proteome</keyword>
<evidence type="ECO:0000256" key="5">
    <source>
        <dbReference type="SAM" id="Phobius"/>
    </source>
</evidence>
<keyword evidence="5" id="KW-0472">Membrane</keyword>
<dbReference type="CDD" id="cd11386">
    <property type="entry name" value="MCP_signal"/>
    <property type="match status" value="1"/>
</dbReference>
<dbReference type="PANTHER" id="PTHR32089:SF55">
    <property type="entry name" value="METHYL ACCEPTING SENSORY TRANSDUCER WITH CACHE_2 SMALL MOLECULE BINDING DOMAIN"/>
    <property type="match status" value="1"/>
</dbReference>
<evidence type="ECO:0000256" key="2">
    <source>
        <dbReference type="ARBA" id="ARBA00023224"/>
    </source>
</evidence>
<dbReference type="SUPFAM" id="SSF58104">
    <property type="entry name" value="Methyl-accepting chemotaxis protein (MCP) signaling domain"/>
    <property type="match status" value="1"/>
</dbReference>
<dbReference type="Pfam" id="PF00672">
    <property type="entry name" value="HAMP"/>
    <property type="match status" value="1"/>
</dbReference>
<evidence type="ECO:0000256" key="1">
    <source>
        <dbReference type="ARBA" id="ARBA00004370"/>
    </source>
</evidence>
<dbReference type="Gene3D" id="1.10.287.950">
    <property type="entry name" value="Methyl-accepting chemotaxis protein"/>
    <property type="match status" value="1"/>
</dbReference>
<evidence type="ECO:0000259" key="7">
    <source>
        <dbReference type="PROSITE" id="PS50885"/>
    </source>
</evidence>
<dbReference type="PROSITE" id="PS50885">
    <property type="entry name" value="HAMP"/>
    <property type="match status" value="1"/>
</dbReference>
<gene>
    <name evidence="8" type="ORF">JQC93_10520</name>
</gene>
<sequence>MHSISIKWKITLLSGLCLVISCAALIGFSIQSSVSSQVTNSELSRQSVIEKSEQLLQNGAELGALSVQSFLLEAQHRAEMLAQNALFIKYNAEETWVASEDLRTSLNEMLGQTLAVFPTVKGAYLVFEQDQLDGEDSNYHNADYVGSNEVGRFAPYWRRAADGAAVATVLPESTLQNPIDSDLFQCAKQISSACIATPQLSETGELTTAISVPLITDGIVGVLGIEVSLDGLASLVEQTDAELFNGVGSVAVLGAVQQVLADSNQRFELLTGFESANLSAQSLTSELSKGVPTNFWSDDQQHLQGLSPITIANQNWSILVEMPRDVIVQDAVTLDNAMSTQLEQSIRTNLLFGSGLIVIALAFTAVMSSGLVKTITHLVSRFTDIASGDGDLTQRIEVKSNDEVGQLSRAFNQFLDKLQPIITQVVKGSEQVATTSIEAQKSASESRQSSESQFKEVDMVATAAEELTQTAGLVYSNAQVAVDAAEKANQSASQGQQVVQASTESMQALLSKMEQAVPVVDDLSKNNANITEILGVIEGISEQTNLLALNAAIEAARAGEQGRGFAVVADEVRQLASRTNEQVGEIRGVIEKVHKGTNDVVDAIAQSNELAQDASSQVLNAVEELDHTFASIASISDMNAQIVKAAEEQQQVASEVNISVANIRELSAEILDQAAVSEEMGQRIAASSAQQQQVVSQFKV</sequence>
<accession>A0ABS2HIH0</accession>
<dbReference type="Pfam" id="PF00015">
    <property type="entry name" value="MCPsignal"/>
    <property type="match status" value="1"/>
</dbReference>
<dbReference type="SMART" id="SM00304">
    <property type="entry name" value="HAMP"/>
    <property type="match status" value="1"/>
</dbReference>
<dbReference type="Gene3D" id="3.30.450.20">
    <property type="entry name" value="PAS domain"/>
    <property type="match status" value="1"/>
</dbReference>
<dbReference type="Proteomes" id="UP000809621">
    <property type="component" value="Unassembled WGS sequence"/>
</dbReference>
<organism evidence="8 9">
    <name type="scientific">Vibrio ulleungensis</name>
    <dbReference type="NCBI Taxonomy" id="2807619"/>
    <lineage>
        <taxon>Bacteria</taxon>
        <taxon>Pseudomonadati</taxon>
        <taxon>Pseudomonadota</taxon>
        <taxon>Gammaproteobacteria</taxon>
        <taxon>Vibrionales</taxon>
        <taxon>Vibrionaceae</taxon>
        <taxon>Vibrio</taxon>
    </lineage>
</organism>
<comment type="subcellular location">
    <subcellularLocation>
        <location evidence="1">Membrane</location>
    </subcellularLocation>
</comment>
<dbReference type="SMART" id="SM00283">
    <property type="entry name" value="MA"/>
    <property type="match status" value="1"/>
</dbReference>
<comment type="caution">
    <text evidence="8">The sequence shown here is derived from an EMBL/GenBank/DDBJ whole genome shotgun (WGS) entry which is preliminary data.</text>
</comment>
<proteinExistence type="inferred from homology"/>
<evidence type="ECO:0000256" key="3">
    <source>
        <dbReference type="ARBA" id="ARBA00029447"/>
    </source>
</evidence>
<dbReference type="RefSeq" id="WP_205158384.1">
    <property type="nucleotide sequence ID" value="NZ_JAFEUM010000003.1"/>
</dbReference>
<keyword evidence="5" id="KW-1133">Transmembrane helix</keyword>
<feature type="transmembrane region" description="Helical" evidence="5">
    <location>
        <begin position="350"/>
        <end position="372"/>
    </location>
</feature>